<keyword evidence="4" id="KW-1185">Reference proteome</keyword>
<dbReference type="EMBL" id="LT629758">
    <property type="protein sequence ID" value="SDT72178.1"/>
    <property type="molecule type" value="Genomic_DNA"/>
</dbReference>
<sequence length="457" mass="49171">MPWLNQAATMDFVKPSEGPAAEADRFARDWADRLLSTSPLTDGERGELVGAVRRCYMHAGLPWPDRVVWVPSPIAGRLLAVDLQASLRSTLKPPQTSSVKLAMAGPLLCAGLALVQLLILPGNPVGSRFLREASPGPEYWRSAWIGGVVGGLLLITILWSMTMSVWEDTELRNTYIVGIVGAGPFAVLLPCELLADVIVGRAAGPPSSVWIVTLLAATLTPAATLTAVAGVVIGWRRRRSVLGHTDPAFDLIRQNLATALITVDACARRSMRKPAHTSVGRSVSELTFAVSQSIEHAVHRDSELVISSFVLTGRADVERGHEPAGSRAGELAAKLSGMPDAVELSGRSGRRTLHWRYPVGHFGGDFGGIHDLNRLVGASWLVATGAPIPADAGALVGDFVVASQLGWWWPHTRFVVISERPSVLRIDSRNRLDSTDGPAAEWPDGYRIGTHVDFPFR</sequence>
<name>A0A1H2CNW2_9ACTN</name>
<protein>
    <recommendedName>
        <fullName evidence="2">DUF6745 domain-containing protein</fullName>
    </recommendedName>
</protein>
<accession>A0A1H2CNW2</accession>
<dbReference type="InterPro" id="IPR046633">
    <property type="entry name" value="DUF6745"/>
</dbReference>
<feature type="transmembrane region" description="Helical" evidence="1">
    <location>
        <begin position="139"/>
        <end position="159"/>
    </location>
</feature>
<organism evidence="3 4">
    <name type="scientific">Actinoplanes derwentensis</name>
    <dbReference type="NCBI Taxonomy" id="113562"/>
    <lineage>
        <taxon>Bacteria</taxon>
        <taxon>Bacillati</taxon>
        <taxon>Actinomycetota</taxon>
        <taxon>Actinomycetes</taxon>
        <taxon>Micromonosporales</taxon>
        <taxon>Micromonosporaceae</taxon>
        <taxon>Actinoplanes</taxon>
    </lineage>
</organism>
<feature type="transmembrane region" description="Helical" evidence="1">
    <location>
        <begin position="209"/>
        <end position="235"/>
    </location>
</feature>
<keyword evidence="1" id="KW-0812">Transmembrane</keyword>
<dbReference type="Pfam" id="PF20530">
    <property type="entry name" value="DUF6745"/>
    <property type="match status" value="1"/>
</dbReference>
<keyword evidence="1" id="KW-1133">Transmembrane helix</keyword>
<dbReference type="AlphaFoldDB" id="A0A1H2CNW2"/>
<reference evidence="3 4" key="1">
    <citation type="submission" date="2016-10" db="EMBL/GenBank/DDBJ databases">
        <authorList>
            <person name="de Groot N.N."/>
        </authorList>
    </citation>
    <scope>NUCLEOTIDE SEQUENCE [LARGE SCALE GENOMIC DNA]</scope>
    <source>
        <strain evidence="3 4">DSM 43941</strain>
    </source>
</reference>
<keyword evidence="1" id="KW-0472">Membrane</keyword>
<feature type="transmembrane region" description="Helical" evidence="1">
    <location>
        <begin position="171"/>
        <end position="189"/>
    </location>
</feature>
<feature type="transmembrane region" description="Helical" evidence="1">
    <location>
        <begin position="101"/>
        <end position="119"/>
    </location>
</feature>
<dbReference type="Proteomes" id="UP000198688">
    <property type="component" value="Chromosome I"/>
</dbReference>
<evidence type="ECO:0000313" key="4">
    <source>
        <dbReference type="Proteomes" id="UP000198688"/>
    </source>
</evidence>
<evidence type="ECO:0000256" key="1">
    <source>
        <dbReference type="SAM" id="Phobius"/>
    </source>
</evidence>
<dbReference type="STRING" id="113562.SAMN04489716_6348"/>
<feature type="domain" description="DUF6745" evidence="2">
    <location>
        <begin position="378"/>
        <end position="451"/>
    </location>
</feature>
<gene>
    <name evidence="3" type="ORF">SAMN04489716_6348</name>
</gene>
<evidence type="ECO:0000313" key="3">
    <source>
        <dbReference type="EMBL" id="SDT72178.1"/>
    </source>
</evidence>
<proteinExistence type="predicted"/>
<evidence type="ECO:0000259" key="2">
    <source>
        <dbReference type="Pfam" id="PF20530"/>
    </source>
</evidence>